<dbReference type="GO" id="GO:0005886">
    <property type="term" value="C:plasma membrane"/>
    <property type="evidence" value="ECO:0007669"/>
    <property type="project" value="UniProtKB-SubCell"/>
</dbReference>
<accession>A0A444L9G0</accession>
<feature type="transmembrane region" description="Helical" evidence="6">
    <location>
        <begin position="130"/>
        <end position="149"/>
    </location>
</feature>
<feature type="transmembrane region" description="Helical" evidence="6">
    <location>
        <begin position="237"/>
        <end position="257"/>
    </location>
</feature>
<comment type="caution">
    <text evidence="8">The sequence shown here is derived from an EMBL/GenBank/DDBJ whole genome shotgun (WGS) entry which is preliminary data.</text>
</comment>
<dbReference type="PRINTS" id="PR01437">
    <property type="entry name" value="NUOXDRDTASE4"/>
</dbReference>
<evidence type="ECO:0000256" key="5">
    <source>
        <dbReference type="ARBA" id="ARBA00023136"/>
    </source>
</evidence>
<keyword evidence="4 6" id="KW-1133">Transmembrane helix</keyword>
<dbReference type="PANTHER" id="PTHR42703:SF1">
    <property type="entry name" value="NA(+)_H(+) ANTIPORTER SUBUNIT D1"/>
    <property type="match status" value="1"/>
</dbReference>
<dbReference type="Pfam" id="PF00361">
    <property type="entry name" value="Proton_antipo_M"/>
    <property type="match status" value="1"/>
</dbReference>
<evidence type="ECO:0000256" key="4">
    <source>
        <dbReference type="ARBA" id="ARBA00022989"/>
    </source>
</evidence>
<feature type="transmembrane region" description="Helical" evidence="6">
    <location>
        <begin position="357"/>
        <end position="378"/>
    </location>
</feature>
<feature type="transmembrane region" description="Helical" evidence="6">
    <location>
        <begin position="6"/>
        <end position="24"/>
    </location>
</feature>
<reference evidence="8 9" key="1">
    <citation type="submission" date="2018-12" db="EMBL/GenBank/DDBJ databases">
        <title>The complete genome of the methanogenic archaea of the candidate phylum Verstraetearchaeota, obtained from the metagenome of underground thermal water.</title>
        <authorList>
            <person name="Kadnikov V.V."/>
            <person name="Mardanov A.V."/>
            <person name="Beletsky A.V."/>
            <person name="Karnachuk O.V."/>
            <person name="Ravin N.V."/>
        </authorList>
    </citation>
    <scope>NUCLEOTIDE SEQUENCE [LARGE SCALE GENOMIC DNA]</scope>
    <source>
        <strain evidence="8">Ch88</strain>
    </source>
</reference>
<proteinExistence type="predicted"/>
<name>A0A444L9G0_METS7</name>
<keyword evidence="2" id="KW-1003">Cell membrane</keyword>
<dbReference type="InterPro" id="IPR001750">
    <property type="entry name" value="ND/Mrp_TM"/>
</dbReference>
<dbReference type="GO" id="GO:0042773">
    <property type="term" value="P:ATP synthesis coupled electron transport"/>
    <property type="evidence" value="ECO:0007669"/>
    <property type="project" value="InterPro"/>
</dbReference>
<sequence>MELQSNPAVLYLIVALLASSPIALMLERLGRRAPAIFSGAFLTVSGLVLALSGALGGSFFVIADLPFLGRIALFADGLSSPILAALLAVAGLVSFSGCLGEAKPQRGFQALFLLYVAGVAGLFLSANLVLVFAFLELTLIASWLAIGWWGGPGRGRASIKYFIYTELGALMLLAGILMLWGSTGTLDALSAPSSTPASPGAMLGIAFIIAGVFVKSAVFPAHGWLPDAYSESPPRLAAALSFSTIAVGAYLLLRIFGSFMPGALSDPRVSGALAAFGLFNIIYGGIAAIRQRDLRRVLSYSSISQAGYVLIGVASATYVGFLGVLIWAVAHGFGKSALFLISGEYRGSLGTDSLDDLGGLAGKMPITSSSLLLSFLSLAGIPPTLGFWGEFFILFGFASSLLSAGIDPFRLGVLVLAAASTVVSAAYGLWTARRILYGEETPASAGARDRISFALPVIAMVLALVALGIMPFLITGAFWIYPG</sequence>
<evidence type="ECO:0000313" key="8">
    <source>
        <dbReference type="EMBL" id="RWX74194.1"/>
    </source>
</evidence>
<dbReference type="InterPro" id="IPR050586">
    <property type="entry name" value="CPA3_Na-H_Antiporter_D"/>
</dbReference>
<feature type="transmembrane region" description="Helical" evidence="6">
    <location>
        <begin position="412"/>
        <end position="432"/>
    </location>
</feature>
<feature type="transmembrane region" description="Helical" evidence="6">
    <location>
        <begin position="269"/>
        <end position="289"/>
    </location>
</feature>
<keyword evidence="3 6" id="KW-0812">Transmembrane</keyword>
<feature type="transmembrane region" description="Helical" evidence="6">
    <location>
        <begin position="201"/>
        <end position="225"/>
    </location>
</feature>
<evidence type="ECO:0000256" key="2">
    <source>
        <dbReference type="ARBA" id="ARBA00022475"/>
    </source>
</evidence>
<feature type="transmembrane region" description="Helical" evidence="6">
    <location>
        <begin position="309"/>
        <end position="330"/>
    </location>
</feature>
<feature type="transmembrane region" description="Helical" evidence="6">
    <location>
        <begin position="385"/>
        <end position="406"/>
    </location>
</feature>
<dbReference type="InterPro" id="IPR003918">
    <property type="entry name" value="NADH_UbQ_OxRdtase"/>
</dbReference>
<feature type="transmembrane region" description="Helical" evidence="6">
    <location>
        <begin position="36"/>
        <end position="62"/>
    </location>
</feature>
<evidence type="ECO:0000313" key="9">
    <source>
        <dbReference type="Proteomes" id="UP000288215"/>
    </source>
</evidence>
<evidence type="ECO:0000256" key="1">
    <source>
        <dbReference type="ARBA" id="ARBA00004651"/>
    </source>
</evidence>
<dbReference type="Proteomes" id="UP000288215">
    <property type="component" value="Unassembled WGS sequence"/>
</dbReference>
<dbReference type="EMBL" id="RXGA01000001">
    <property type="protein sequence ID" value="RWX74194.1"/>
    <property type="molecule type" value="Genomic_DNA"/>
</dbReference>
<evidence type="ECO:0000259" key="7">
    <source>
        <dbReference type="Pfam" id="PF00361"/>
    </source>
</evidence>
<feature type="transmembrane region" description="Helical" evidence="6">
    <location>
        <begin position="453"/>
        <end position="481"/>
    </location>
</feature>
<evidence type="ECO:0000256" key="6">
    <source>
        <dbReference type="SAM" id="Phobius"/>
    </source>
</evidence>
<dbReference type="AlphaFoldDB" id="A0A444L9G0"/>
<organism evidence="8 9">
    <name type="scientific">Methanosuratincola subterraneus</name>
    <dbReference type="NCBI Taxonomy" id="2593994"/>
    <lineage>
        <taxon>Archaea</taxon>
        <taxon>Thermoproteota</taxon>
        <taxon>Methanosuratincolia</taxon>
        <taxon>Candidatus Methanomethylicales</taxon>
        <taxon>Candidatus Methanomethylicaceae</taxon>
        <taxon>Candidatus Methanosuratincola (ex Vanwonterghem et al. 2016)</taxon>
    </lineage>
</organism>
<evidence type="ECO:0000256" key="3">
    <source>
        <dbReference type="ARBA" id="ARBA00022692"/>
    </source>
</evidence>
<feature type="transmembrane region" description="Helical" evidence="6">
    <location>
        <begin position="107"/>
        <end position="124"/>
    </location>
</feature>
<dbReference type="GO" id="GO:0008137">
    <property type="term" value="F:NADH dehydrogenase (ubiquinone) activity"/>
    <property type="evidence" value="ECO:0007669"/>
    <property type="project" value="InterPro"/>
</dbReference>
<comment type="subcellular location">
    <subcellularLocation>
        <location evidence="1">Cell membrane</location>
        <topology evidence="1">Multi-pass membrane protein</topology>
    </subcellularLocation>
</comment>
<protein>
    <submittedName>
        <fullName evidence="8">NADH-quinone oxidoreductase subunit M</fullName>
    </submittedName>
</protein>
<feature type="transmembrane region" description="Helical" evidence="6">
    <location>
        <begin position="161"/>
        <end position="181"/>
    </location>
</feature>
<gene>
    <name evidence="8" type="ORF">Metus_0219</name>
</gene>
<keyword evidence="5 6" id="KW-0472">Membrane</keyword>
<feature type="transmembrane region" description="Helical" evidence="6">
    <location>
        <begin position="82"/>
        <end position="100"/>
    </location>
</feature>
<feature type="domain" description="NADH:quinone oxidoreductase/Mrp antiporter transmembrane" evidence="7">
    <location>
        <begin position="125"/>
        <end position="398"/>
    </location>
</feature>
<dbReference type="PANTHER" id="PTHR42703">
    <property type="entry name" value="NADH DEHYDROGENASE"/>
    <property type="match status" value="1"/>
</dbReference>